<evidence type="ECO:0000256" key="1">
    <source>
        <dbReference type="ARBA" id="ARBA00000900"/>
    </source>
</evidence>
<evidence type="ECO:0000256" key="4">
    <source>
        <dbReference type="ARBA" id="ARBA00022679"/>
    </source>
</evidence>
<evidence type="ECO:0000256" key="3">
    <source>
        <dbReference type="ARBA" id="ARBA00012483"/>
    </source>
</evidence>
<dbReference type="PROSITE" id="PS00518">
    <property type="entry name" value="ZF_RING_1"/>
    <property type="match status" value="1"/>
</dbReference>
<evidence type="ECO:0000256" key="5">
    <source>
        <dbReference type="ARBA" id="ARBA00022723"/>
    </source>
</evidence>
<reference evidence="11" key="1">
    <citation type="submission" date="2023-07" db="EMBL/GenBank/DDBJ databases">
        <authorList>
            <consortium name="AG Swart"/>
            <person name="Singh M."/>
            <person name="Singh A."/>
            <person name="Seah K."/>
            <person name="Emmerich C."/>
        </authorList>
    </citation>
    <scope>NUCLEOTIDE SEQUENCE</scope>
    <source>
        <strain evidence="11">DP1</strain>
    </source>
</reference>
<dbReference type="SUPFAM" id="SSF57850">
    <property type="entry name" value="RING/U-box"/>
    <property type="match status" value="1"/>
</dbReference>
<feature type="region of interest" description="Disordered" evidence="9">
    <location>
        <begin position="1"/>
        <end position="23"/>
    </location>
</feature>
<dbReference type="GO" id="GO:0003682">
    <property type="term" value="F:chromatin binding"/>
    <property type="evidence" value="ECO:0007669"/>
    <property type="project" value="TreeGrafter"/>
</dbReference>
<comment type="caution">
    <text evidence="11">The sequence shown here is derived from an EMBL/GenBank/DDBJ whole genome shotgun (WGS) entry which is preliminary data.</text>
</comment>
<evidence type="ECO:0000256" key="8">
    <source>
        <dbReference type="PROSITE-ProRule" id="PRU00175"/>
    </source>
</evidence>
<dbReference type="PROSITE" id="PS50089">
    <property type="entry name" value="ZF_RING_2"/>
    <property type="match status" value="1"/>
</dbReference>
<dbReference type="InterPro" id="IPR017907">
    <property type="entry name" value="Znf_RING_CS"/>
</dbReference>
<keyword evidence="4" id="KW-0808">Transferase</keyword>
<organism evidence="11 12">
    <name type="scientific">Euplotes crassus</name>
    <dbReference type="NCBI Taxonomy" id="5936"/>
    <lineage>
        <taxon>Eukaryota</taxon>
        <taxon>Sar</taxon>
        <taxon>Alveolata</taxon>
        <taxon>Ciliophora</taxon>
        <taxon>Intramacronucleata</taxon>
        <taxon>Spirotrichea</taxon>
        <taxon>Hypotrichia</taxon>
        <taxon>Euplotida</taxon>
        <taxon>Euplotidae</taxon>
        <taxon>Moneuplotes</taxon>
    </lineage>
</organism>
<gene>
    <name evidence="11" type="ORF">ECRASSUSDP1_LOCUS13041</name>
</gene>
<feature type="compositionally biased region" description="Basic and acidic residues" evidence="9">
    <location>
        <begin position="1"/>
        <end position="14"/>
    </location>
</feature>
<proteinExistence type="predicted"/>
<dbReference type="InterPro" id="IPR013083">
    <property type="entry name" value="Znf_RING/FYVE/PHD"/>
</dbReference>
<evidence type="ECO:0000256" key="6">
    <source>
        <dbReference type="ARBA" id="ARBA00022771"/>
    </source>
</evidence>
<feature type="compositionally biased region" description="Basic and acidic residues" evidence="9">
    <location>
        <begin position="236"/>
        <end position="247"/>
    </location>
</feature>
<comment type="catalytic activity">
    <reaction evidence="1">
        <text>S-ubiquitinyl-[E2 ubiquitin-conjugating enzyme]-L-cysteine + [acceptor protein]-L-lysine = [E2 ubiquitin-conjugating enzyme]-L-cysteine + N(6)-ubiquitinyl-[acceptor protein]-L-lysine.</text>
        <dbReference type="EC" id="2.3.2.27"/>
    </reaction>
</comment>
<dbReference type="InterPro" id="IPR001841">
    <property type="entry name" value="Znf_RING"/>
</dbReference>
<dbReference type="GO" id="GO:0031519">
    <property type="term" value="C:PcG protein complex"/>
    <property type="evidence" value="ECO:0007669"/>
    <property type="project" value="TreeGrafter"/>
</dbReference>
<comment type="pathway">
    <text evidence="2">Protein modification; protein ubiquitination.</text>
</comment>
<dbReference type="EC" id="2.3.2.27" evidence="3"/>
<feature type="region of interest" description="Disordered" evidence="9">
    <location>
        <begin position="236"/>
        <end position="279"/>
    </location>
</feature>
<evidence type="ECO:0000256" key="2">
    <source>
        <dbReference type="ARBA" id="ARBA00004906"/>
    </source>
</evidence>
<dbReference type="AlphaFoldDB" id="A0AAD1UPF8"/>
<accession>A0AAD1UPF8</accession>
<evidence type="ECO:0000256" key="7">
    <source>
        <dbReference type="ARBA" id="ARBA00022833"/>
    </source>
</evidence>
<dbReference type="EMBL" id="CAMPGE010012964">
    <property type="protein sequence ID" value="CAI2371716.1"/>
    <property type="molecule type" value="Genomic_DNA"/>
</dbReference>
<dbReference type="InterPro" id="IPR043540">
    <property type="entry name" value="RING1/RING2"/>
</dbReference>
<dbReference type="GO" id="GO:0008270">
    <property type="term" value="F:zinc ion binding"/>
    <property type="evidence" value="ECO:0007669"/>
    <property type="project" value="UniProtKB-KW"/>
</dbReference>
<feature type="domain" description="RING-type" evidence="10">
    <location>
        <begin position="130"/>
        <end position="170"/>
    </location>
</feature>
<sequence>MGKTDTPAEGKIEEGNPQNKSKSKLMTIVEQHLGDILTIPVEKQVKEGNNTMTDAEGTMYACNFDVSKNEEGKNTFNKYTKEDILHIRYRGLNLYTRVNWPRFKYTDKDKIKKTGVSKDAFNAFLEIVKCPVCLEVMDDPVNVKTCLHKFCNKCIEKYIRVKKKECPTCRTPIGSRRLLRKDKKLKEIIEGLIPDLEDFQNYEQEEVDRNVKKVKNSAKFKQDQQKLKAIKEKQLRAELEEKKEPKTPKLRTQNSRRAEPRTKTGARPASQMRDQGARQKKRMKTEHLEHELNISFKVKQLILDPHKTPRTAGSEEKLMQVMLLETNNGLCLKHLLQYIQMKSKNSNIARRTFSFFVRGATERNSFDKIKTLDVSLKKIHEKYWANTSKVQSIYFAIE</sequence>
<keyword evidence="12" id="KW-1185">Reference proteome</keyword>
<keyword evidence="7" id="KW-0862">Zinc</keyword>
<dbReference type="Proteomes" id="UP001295684">
    <property type="component" value="Unassembled WGS sequence"/>
</dbReference>
<evidence type="ECO:0000256" key="9">
    <source>
        <dbReference type="SAM" id="MobiDB-lite"/>
    </source>
</evidence>
<keyword evidence="6 8" id="KW-0863">Zinc-finger</keyword>
<dbReference type="Gene3D" id="3.30.40.10">
    <property type="entry name" value="Zinc/RING finger domain, C3HC4 (zinc finger)"/>
    <property type="match status" value="1"/>
</dbReference>
<dbReference type="PANTHER" id="PTHR46076:SF3">
    <property type="entry name" value="E3 UBIQUITIN-PROTEIN LIGASE RING1"/>
    <property type="match status" value="1"/>
</dbReference>
<dbReference type="Pfam" id="PF13923">
    <property type="entry name" value="zf-C3HC4_2"/>
    <property type="match status" value="1"/>
</dbReference>
<dbReference type="CDD" id="cd16531">
    <property type="entry name" value="RING-HC_RING1-like"/>
    <property type="match status" value="1"/>
</dbReference>
<evidence type="ECO:0000313" key="11">
    <source>
        <dbReference type="EMBL" id="CAI2371716.1"/>
    </source>
</evidence>
<dbReference type="GO" id="GO:0061630">
    <property type="term" value="F:ubiquitin protein ligase activity"/>
    <property type="evidence" value="ECO:0007669"/>
    <property type="project" value="UniProtKB-EC"/>
</dbReference>
<keyword evidence="5" id="KW-0479">Metal-binding</keyword>
<evidence type="ECO:0000313" key="12">
    <source>
        <dbReference type="Proteomes" id="UP001295684"/>
    </source>
</evidence>
<protein>
    <recommendedName>
        <fullName evidence="3">RING-type E3 ubiquitin transferase</fullName>
        <ecNumber evidence="3">2.3.2.27</ecNumber>
    </recommendedName>
</protein>
<name>A0AAD1UPF8_EUPCR</name>
<evidence type="ECO:0000259" key="10">
    <source>
        <dbReference type="PROSITE" id="PS50089"/>
    </source>
</evidence>
<dbReference type="GO" id="GO:0000151">
    <property type="term" value="C:ubiquitin ligase complex"/>
    <property type="evidence" value="ECO:0007669"/>
    <property type="project" value="InterPro"/>
</dbReference>
<dbReference type="PANTHER" id="PTHR46076">
    <property type="entry name" value="E3 UBIQUITIN-PROTEIN LIGASE RING1 / RING 2 FAMILY MEMBER"/>
    <property type="match status" value="1"/>
</dbReference>
<dbReference type="SMART" id="SM00184">
    <property type="entry name" value="RING"/>
    <property type="match status" value="1"/>
</dbReference>